<feature type="compositionally biased region" description="Basic and acidic residues" evidence="2">
    <location>
        <begin position="250"/>
        <end position="262"/>
    </location>
</feature>
<evidence type="ECO:0008006" key="5">
    <source>
        <dbReference type="Google" id="ProtNLM"/>
    </source>
</evidence>
<evidence type="ECO:0000256" key="2">
    <source>
        <dbReference type="SAM" id="MobiDB-lite"/>
    </source>
</evidence>
<name>D8Q333_SCHCM</name>
<feature type="compositionally biased region" description="Basic and acidic residues" evidence="2">
    <location>
        <begin position="477"/>
        <end position="489"/>
    </location>
</feature>
<keyword evidence="4" id="KW-1185">Reference proteome</keyword>
<feature type="region of interest" description="Disordered" evidence="2">
    <location>
        <begin position="390"/>
        <end position="489"/>
    </location>
</feature>
<feature type="compositionally biased region" description="Low complexity" evidence="2">
    <location>
        <begin position="101"/>
        <end position="114"/>
    </location>
</feature>
<evidence type="ECO:0000256" key="1">
    <source>
        <dbReference type="SAM" id="Coils"/>
    </source>
</evidence>
<dbReference type="EMBL" id="GL377305">
    <property type="protein sequence ID" value="EFI97623.1"/>
    <property type="molecule type" value="Genomic_DNA"/>
</dbReference>
<feature type="compositionally biased region" description="Basic and acidic residues" evidence="2">
    <location>
        <begin position="161"/>
        <end position="173"/>
    </location>
</feature>
<feature type="region of interest" description="Disordered" evidence="2">
    <location>
        <begin position="317"/>
        <end position="345"/>
    </location>
</feature>
<sequence length="489" mass="54233">MNNLNKYDETLFIPMQAIAGTRRIRSISQKMTADIAKSGVKTHYVAVHLKLALHLCDFCGEAYRRPDAKSRHQPKCPKRKDEAQQDDHTGANSTVVRECGETGSSTNATSTSGTVAKGACRNTTKADSPVAPRAETPKRAARKRERSISGPRDVPVKSRKTSADAPRRRDESQGRPVAPPEAPTIARAISPLPTRMPLPRPFPRFFLANTEELHDEIDRQKTRIRELEQALRDVQNGVIGKPADTPTRPAEARHRDSIDTQRRASVAPAAMRGDPLTLRRASFSRLGSSTPTREGSVETLVPRESSVPPRHAFMRERSTFSNASTRLSRRDSLATPPPYTPVEGMSRRASFASLAATDEGSDAGDRVFQEAVANAVATYGEDYLDDFYRRHNDHTDDEGTVHGEGTPFKLPGGSGDFELVEERAYNSAPYDGDDDAEDTEDEDYDYDYDEDHDDCDEEDKEEVDELDSDHGEEDLAEEKTDGPESKDDF</sequence>
<feature type="compositionally biased region" description="Basic and acidic residues" evidence="2">
    <location>
        <begin position="390"/>
        <end position="401"/>
    </location>
</feature>
<dbReference type="VEuPathDB" id="FungiDB:SCHCODRAFT_02686273"/>
<keyword evidence="1" id="KW-0175">Coiled coil</keyword>
<dbReference type="AlphaFoldDB" id="D8Q333"/>
<dbReference type="HOGENOM" id="CLU_557959_0_0_1"/>
<feature type="compositionally biased region" description="Basic and acidic residues" evidence="2">
    <location>
        <begin position="79"/>
        <end position="89"/>
    </location>
</feature>
<evidence type="ECO:0000313" key="3">
    <source>
        <dbReference type="EMBL" id="EFI97623.1"/>
    </source>
</evidence>
<evidence type="ECO:0000313" key="4">
    <source>
        <dbReference type="Proteomes" id="UP000007431"/>
    </source>
</evidence>
<protein>
    <recommendedName>
        <fullName evidence="5">C2H2-type domain-containing protein</fullName>
    </recommendedName>
</protein>
<organism evidence="4">
    <name type="scientific">Schizophyllum commune (strain H4-8 / FGSC 9210)</name>
    <name type="common">Split gill fungus</name>
    <dbReference type="NCBI Taxonomy" id="578458"/>
    <lineage>
        <taxon>Eukaryota</taxon>
        <taxon>Fungi</taxon>
        <taxon>Dikarya</taxon>
        <taxon>Basidiomycota</taxon>
        <taxon>Agaricomycotina</taxon>
        <taxon>Agaricomycetes</taxon>
        <taxon>Agaricomycetidae</taxon>
        <taxon>Agaricales</taxon>
        <taxon>Schizophyllaceae</taxon>
        <taxon>Schizophyllum</taxon>
    </lineage>
</organism>
<dbReference type="Proteomes" id="UP000007431">
    <property type="component" value="Unassembled WGS sequence"/>
</dbReference>
<dbReference type="InParanoid" id="D8Q333"/>
<accession>D8Q333</accession>
<feature type="region of interest" description="Disordered" evidence="2">
    <location>
        <begin position="67"/>
        <end position="196"/>
    </location>
</feature>
<feature type="coiled-coil region" evidence="1">
    <location>
        <begin position="210"/>
        <end position="237"/>
    </location>
</feature>
<reference evidence="3 4" key="1">
    <citation type="journal article" date="2010" name="Nat. Biotechnol.">
        <title>Genome sequence of the model mushroom Schizophyllum commune.</title>
        <authorList>
            <person name="Ohm R.A."/>
            <person name="de Jong J.F."/>
            <person name="Lugones L.G."/>
            <person name="Aerts A."/>
            <person name="Kothe E."/>
            <person name="Stajich J.E."/>
            <person name="de Vries R.P."/>
            <person name="Record E."/>
            <person name="Levasseur A."/>
            <person name="Baker S.E."/>
            <person name="Bartholomew K.A."/>
            <person name="Coutinho P.M."/>
            <person name="Erdmann S."/>
            <person name="Fowler T.J."/>
            <person name="Gathman A.C."/>
            <person name="Lombard V."/>
            <person name="Henrissat B."/>
            <person name="Knabe N."/>
            <person name="Kuees U."/>
            <person name="Lilly W.W."/>
            <person name="Lindquist E."/>
            <person name="Lucas S."/>
            <person name="Magnuson J.K."/>
            <person name="Piumi F."/>
            <person name="Raudaskoski M."/>
            <person name="Salamov A."/>
            <person name="Schmutz J."/>
            <person name="Schwarze F.W.M.R."/>
            <person name="vanKuyk P.A."/>
            <person name="Horton J.S."/>
            <person name="Grigoriev I.V."/>
            <person name="Woesten H.A.B."/>
        </authorList>
    </citation>
    <scope>NUCLEOTIDE SEQUENCE [LARGE SCALE GENOMIC DNA]</scope>
    <source>
        <strain evidence="4">H4-8 / FGSC 9210</strain>
    </source>
</reference>
<gene>
    <name evidence="3" type="ORF">SCHCODRAFT_233955</name>
</gene>
<feature type="region of interest" description="Disordered" evidence="2">
    <location>
        <begin position="238"/>
        <end position="305"/>
    </location>
</feature>
<proteinExistence type="predicted"/>
<feature type="compositionally biased region" description="Acidic residues" evidence="2">
    <location>
        <begin position="431"/>
        <end position="476"/>
    </location>
</feature>